<dbReference type="InterPro" id="IPR045864">
    <property type="entry name" value="aa-tRNA-synth_II/BPL/LPL"/>
</dbReference>
<feature type="domain" description="Aminoacyl-transfer RNA synthetases class-II family profile" evidence="14">
    <location>
        <begin position="421"/>
        <end position="698"/>
    </location>
</feature>
<keyword evidence="16" id="KW-1185">Reference proteome</keyword>
<dbReference type="InterPro" id="IPR047246">
    <property type="entry name" value="ThrRS_anticodon"/>
</dbReference>
<keyword evidence="7" id="KW-0067">ATP-binding</keyword>
<evidence type="ECO:0000256" key="13">
    <source>
        <dbReference type="SAM" id="MobiDB-lite"/>
    </source>
</evidence>
<dbReference type="EC" id="6.1.1.3" evidence="3"/>
<dbReference type="SUPFAM" id="SSF55186">
    <property type="entry name" value="ThrRS/AlaRS common domain"/>
    <property type="match status" value="1"/>
</dbReference>
<dbReference type="SUPFAM" id="SSF52954">
    <property type="entry name" value="Class II aaRS ABD-related"/>
    <property type="match status" value="1"/>
</dbReference>
<accession>A0ABD3Q794</accession>
<dbReference type="InterPro" id="IPR002314">
    <property type="entry name" value="aa-tRNA-synt_IIb"/>
</dbReference>
<evidence type="ECO:0000259" key="14">
    <source>
        <dbReference type="PROSITE" id="PS50862"/>
    </source>
</evidence>
<dbReference type="FunFam" id="3.30.930.10:FF:000019">
    <property type="entry name" value="Threonine--tRNA ligase"/>
    <property type="match status" value="1"/>
</dbReference>
<evidence type="ECO:0000313" key="15">
    <source>
        <dbReference type="EMBL" id="KAL3796389.1"/>
    </source>
</evidence>
<dbReference type="EMBL" id="JABMIG020000063">
    <property type="protein sequence ID" value="KAL3796389.1"/>
    <property type="molecule type" value="Genomic_DNA"/>
</dbReference>
<reference evidence="15 16" key="1">
    <citation type="journal article" date="2020" name="G3 (Bethesda)">
        <title>Improved Reference Genome for Cyclotella cryptica CCMP332, a Model for Cell Wall Morphogenesis, Salinity Adaptation, and Lipid Production in Diatoms (Bacillariophyta).</title>
        <authorList>
            <person name="Roberts W.R."/>
            <person name="Downey K.M."/>
            <person name="Ruck E.C."/>
            <person name="Traller J.C."/>
            <person name="Alverson A.J."/>
        </authorList>
    </citation>
    <scope>NUCLEOTIDE SEQUENCE [LARGE SCALE GENOMIC DNA]</scope>
    <source>
        <strain evidence="15 16">CCMP332</strain>
    </source>
</reference>
<dbReference type="InterPro" id="IPR036621">
    <property type="entry name" value="Anticodon-bd_dom_sf"/>
</dbReference>
<dbReference type="GO" id="GO:0005524">
    <property type="term" value="F:ATP binding"/>
    <property type="evidence" value="ECO:0007669"/>
    <property type="project" value="UniProtKB-KW"/>
</dbReference>
<dbReference type="InterPro" id="IPR012947">
    <property type="entry name" value="tRNA_SAD"/>
</dbReference>
<evidence type="ECO:0000256" key="10">
    <source>
        <dbReference type="ARBA" id="ARBA00031900"/>
    </source>
</evidence>
<gene>
    <name evidence="15" type="ORF">HJC23_004186</name>
</gene>
<dbReference type="AlphaFoldDB" id="A0ABD3Q794"/>
<comment type="caution">
    <text evidence="15">The sequence shown here is derived from an EMBL/GenBank/DDBJ whole genome shotgun (WGS) entry which is preliminary data.</text>
</comment>
<dbReference type="InterPro" id="IPR004095">
    <property type="entry name" value="TGS"/>
</dbReference>
<dbReference type="InterPro" id="IPR012675">
    <property type="entry name" value="Beta-grasp_dom_sf"/>
</dbReference>
<comment type="subcellular location">
    <subcellularLocation>
        <location evidence="1">Cytoplasm</location>
    </subcellularLocation>
</comment>
<proteinExistence type="inferred from homology"/>
<evidence type="ECO:0000256" key="1">
    <source>
        <dbReference type="ARBA" id="ARBA00004496"/>
    </source>
</evidence>
<keyword evidence="8" id="KW-0648">Protein biosynthesis</keyword>
<evidence type="ECO:0000313" key="16">
    <source>
        <dbReference type="Proteomes" id="UP001516023"/>
    </source>
</evidence>
<dbReference type="NCBIfam" id="TIGR00418">
    <property type="entry name" value="thrS"/>
    <property type="match status" value="1"/>
</dbReference>
<dbReference type="Pfam" id="PF00587">
    <property type="entry name" value="tRNA-synt_2b"/>
    <property type="match status" value="1"/>
</dbReference>
<keyword evidence="6" id="KW-0547">Nucleotide-binding</keyword>
<feature type="region of interest" description="Disordered" evidence="13">
    <location>
        <begin position="27"/>
        <end position="72"/>
    </location>
</feature>
<dbReference type="Proteomes" id="UP001516023">
    <property type="component" value="Unassembled WGS sequence"/>
</dbReference>
<evidence type="ECO:0000256" key="12">
    <source>
        <dbReference type="ARBA" id="ARBA00072369"/>
    </source>
</evidence>
<evidence type="ECO:0000256" key="5">
    <source>
        <dbReference type="ARBA" id="ARBA00022598"/>
    </source>
</evidence>
<dbReference type="PROSITE" id="PS50862">
    <property type="entry name" value="AA_TRNA_LIGASE_II"/>
    <property type="match status" value="1"/>
</dbReference>
<dbReference type="HAMAP" id="MF_00184">
    <property type="entry name" value="Thr_tRNA_synth"/>
    <property type="match status" value="1"/>
</dbReference>
<dbReference type="Gene3D" id="3.30.980.10">
    <property type="entry name" value="Threonyl-trna Synthetase, Chain A, domain 2"/>
    <property type="match status" value="1"/>
</dbReference>
<dbReference type="CDD" id="cd00860">
    <property type="entry name" value="ThrRS_anticodon"/>
    <property type="match status" value="1"/>
</dbReference>
<evidence type="ECO:0000256" key="2">
    <source>
        <dbReference type="ARBA" id="ARBA00008226"/>
    </source>
</evidence>
<dbReference type="InterPro" id="IPR002320">
    <property type="entry name" value="Thr-tRNA-ligase_IIa"/>
</dbReference>
<dbReference type="Pfam" id="PF03129">
    <property type="entry name" value="HGTP_anticodon"/>
    <property type="match status" value="1"/>
</dbReference>
<evidence type="ECO:0000256" key="6">
    <source>
        <dbReference type="ARBA" id="ARBA00022741"/>
    </source>
</evidence>
<dbReference type="SMART" id="SM00863">
    <property type="entry name" value="tRNA_SAD"/>
    <property type="match status" value="1"/>
</dbReference>
<dbReference type="GO" id="GO:0004829">
    <property type="term" value="F:threonine-tRNA ligase activity"/>
    <property type="evidence" value="ECO:0007669"/>
    <property type="project" value="UniProtKB-EC"/>
</dbReference>
<dbReference type="Pfam" id="PF02824">
    <property type="entry name" value="TGS"/>
    <property type="match status" value="1"/>
</dbReference>
<comment type="catalytic activity">
    <reaction evidence="11">
        <text>tRNA(Thr) + L-threonine + ATP = L-threonyl-tRNA(Thr) + AMP + diphosphate + H(+)</text>
        <dbReference type="Rhea" id="RHEA:24624"/>
        <dbReference type="Rhea" id="RHEA-COMP:9670"/>
        <dbReference type="Rhea" id="RHEA-COMP:9704"/>
        <dbReference type="ChEBI" id="CHEBI:15378"/>
        <dbReference type="ChEBI" id="CHEBI:30616"/>
        <dbReference type="ChEBI" id="CHEBI:33019"/>
        <dbReference type="ChEBI" id="CHEBI:57926"/>
        <dbReference type="ChEBI" id="CHEBI:78442"/>
        <dbReference type="ChEBI" id="CHEBI:78534"/>
        <dbReference type="ChEBI" id="CHEBI:456215"/>
        <dbReference type="EC" id="6.1.1.3"/>
    </reaction>
</comment>
<dbReference type="FunFam" id="3.40.50.800:FF:000003">
    <property type="entry name" value="Threonine--tRNA ligase 2, cytoplasmic"/>
    <property type="match status" value="1"/>
</dbReference>
<evidence type="ECO:0000256" key="9">
    <source>
        <dbReference type="ARBA" id="ARBA00023146"/>
    </source>
</evidence>
<dbReference type="PRINTS" id="PR01047">
    <property type="entry name" value="TRNASYNTHTHR"/>
</dbReference>
<dbReference type="InterPro" id="IPR033728">
    <property type="entry name" value="ThrRS_core"/>
</dbReference>
<evidence type="ECO:0000256" key="7">
    <source>
        <dbReference type="ARBA" id="ARBA00022840"/>
    </source>
</evidence>
<protein>
    <recommendedName>
        <fullName evidence="12">Probable threonine--tRNA ligase, cytoplasmic</fullName>
        <ecNumber evidence="3">6.1.1.3</ecNumber>
    </recommendedName>
    <alternativeName>
        <fullName evidence="10">Threonyl-tRNA synthetase</fullName>
    </alternativeName>
</protein>
<dbReference type="PANTHER" id="PTHR11451">
    <property type="entry name" value="THREONINE-TRNA LIGASE"/>
    <property type="match status" value="1"/>
</dbReference>
<name>A0ABD3Q794_9STRA</name>
<dbReference type="Gene3D" id="3.30.930.10">
    <property type="entry name" value="Bira Bifunctional Protein, Domain 2"/>
    <property type="match status" value="1"/>
</dbReference>
<dbReference type="Gene3D" id="3.40.50.800">
    <property type="entry name" value="Anticodon-binding domain"/>
    <property type="match status" value="1"/>
</dbReference>
<dbReference type="Pfam" id="PF07973">
    <property type="entry name" value="tRNA_SAD"/>
    <property type="match status" value="1"/>
</dbReference>
<dbReference type="CDD" id="cd01667">
    <property type="entry name" value="TGS_ThrRS"/>
    <property type="match status" value="1"/>
</dbReference>
<keyword evidence="5" id="KW-0436">Ligase</keyword>
<evidence type="ECO:0000256" key="4">
    <source>
        <dbReference type="ARBA" id="ARBA00022490"/>
    </source>
</evidence>
<dbReference type="PANTHER" id="PTHR11451:SF46">
    <property type="entry name" value="THREONINE--TRNA LIGASE"/>
    <property type="match status" value="1"/>
</dbReference>
<dbReference type="SUPFAM" id="SSF55681">
    <property type="entry name" value="Class II aaRS and biotin synthetases"/>
    <property type="match status" value="1"/>
</dbReference>
<dbReference type="FunFam" id="3.30.980.10:FF:000005">
    <property type="entry name" value="Threonyl-tRNA synthetase, mitochondrial"/>
    <property type="match status" value="1"/>
</dbReference>
<comment type="similarity">
    <text evidence="2">Belongs to the class-II aminoacyl-tRNA synthetase family.</text>
</comment>
<dbReference type="GO" id="GO:0005737">
    <property type="term" value="C:cytoplasm"/>
    <property type="evidence" value="ECO:0007669"/>
    <property type="project" value="UniProtKB-SubCell"/>
</dbReference>
<keyword evidence="9" id="KW-0030">Aminoacyl-tRNA synthetase</keyword>
<evidence type="ECO:0000256" key="3">
    <source>
        <dbReference type="ARBA" id="ARBA00013163"/>
    </source>
</evidence>
<organism evidence="15 16">
    <name type="scientific">Cyclotella cryptica</name>
    <dbReference type="NCBI Taxonomy" id="29204"/>
    <lineage>
        <taxon>Eukaryota</taxon>
        <taxon>Sar</taxon>
        <taxon>Stramenopiles</taxon>
        <taxon>Ochrophyta</taxon>
        <taxon>Bacillariophyta</taxon>
        <taxon>Coscinodiscophyceae</taxon>
        <taxon>Thalassiosirophycidae</taxon>
        <taxon>Stephanodiscales</taxon>
        <taxon>Stephanodiscaceae</taxon>
        <taxon>Cyclotella</taxon>
    </lineage>
</organism>
<dbReference type="InterPro" id="IPR018163">
    <property type="entry name" value="Thr/Ala-tRNA-synth_IIc_edit"/>
</dbReference>
<dbReference type="GO" id="GO:0006435">
    <property type="term" value="P:threonyl-tRNA aminoacylation"/>
    <property type="evidence" value="ECO:0007669"/>
    <property type="project" value="UniProtKB-ARBA"/>
</dbReference>
<evidence type="ECO:0000256" key="11">
    <source>
        <dbReference type="ARBA" id="ARBA00049515"/>
    </source>
</evidence>
<keyword evidence="4" id="KW-0963">Cytoplasm</keyword>
<sequence>MAAEIPPDVATLWQSLSPAVRAALIESEANQQASSTNEDKDAKSGLQGRRAKASTGPRMDDSTTNLIGGESFEKRTKNPGWIKVRSDVYDAVKERRRQELDAKVPVDITVTLPDGKTLSEDKEGTKFQAWRTTPFDVAATISRGLADNTSVARVTYVAYVADYDPEEDGMGGVDTLADSMAELSVDEKEGEEKSSLTVLWDMTRPLVGSVSKMEFLKFEDDVDARTVFWHSSAHVMGEALERLYGARLTIGPPLAGGFYYDSYMGDSASDGAFKEEDYQPIEAEVQKIVKEKQKFERLVVTKEEALDMFAGNPFKEQIISTKIPDGTRTTVYRCGDLVDLCRGPHVPTTGRIKAFAATRHSATNWLGDTENDSLQRMYGISFPDKKMLKAWQENQEKAKERDHRRIAQQQDLVMFHELSAGSAFWLPHGARIYNRLISFIKEHYWKRGYDEIITPNVYNLDLWHQSGHAMHYKDAMFCFDVEGKEWAMKPMNCPGHCLMFAGKIRSYRDLPIRFADFGVLHRNELSGALSGLTRVRRFQQDDAHIYCREDQIEQEVLGALDFMKSVYTTFGMTYKLELSTRPKKALGDKELWDRAEAALARAMDTFAGKGGWRENPGDGAFYGPKIDIKVMDAMERVHQCATVQLDFQLPIRFGLEYNTGSKEDGEQFARPVMVHRAMLGSVERMFAVLCEHYGGKWPLWLSPRQVMVVPVHKEWNDYCQEVRDKLHNEGFYCDVDLSKATFQKKVRNAQIDQYNFQLVVGEAEAKNGTVNIRTRDNKVEGEKKVDELIEYLKQLRAEYK</sequence>
<dbReference type="InterPro" id="IPR004154">
    <property type="entry name" value="Anticodon-bd"/>
</dbReference>
<evidence type="ECO:0000256" key="8">
    <source>
        <dbReference type="ARBA" id="ARBA00022917"/>
    </source>
</evidence>
<dbReference type="CDD" id="cd00771">
    <property type="entry name" value="ThrRS_core"/>
    <property type="match status" value="1"/>
</dbReference>
<dbReference type="Gene3D" id="3.10.20.30">
    <property type="match status" value="1"/>
</dbReference>
<dbReference type="InterPro" id="IPR006195">
    <property type="entry name" value="aa-tRNA-synth_II"/>
</dbReference>